<keyword evidence="5" id="KW-0238">DNA-binding</keyword>
<dbReference type="RefSeq" id="WP_006162896.1">
    <property type="nucleotide sequence ID" value="NZ_AHJE01000107.1"/>
</dbReference>
<proteinExistence type="inferred from homology"/>
<keyword evidence="7" id="KW-0479">Metal-binding</keyword>
<dbReference type="PATRIC" id="fig|1127483.3.peg.6969"/>
<protein>
    <submittedName>
        <fullName evidence="8">Fur family ferric uptake regulator</fullName>
    </submittedName>
</protein>
<evidence type="ECO:0000256" key="3">
    <source>
        <dbReference type="ARBA" id="ARBA00022833"/>
    </source>
</evidence>
<dbReference type="InterPro" id="IPR036388">
    <property type="entry name" value="WH-like_DNA-bd_sf"/>
</dbReference>
<comment type="caution">
    <text evidence="8">The sequence shown here is derived from an EMBL/GenBank/DDBJ whole genome shotgun (WGS) entry which is preliminary data.</text>
</comment>
<dbReference type="PANTHER" id="PTHR33202">
    <property type="entry name" value="ZINC UPTAKE REGULATION PROTEIN"/>
    <property type="match status" value="1"/>
</dbReference>
<evidence type="ECO:0000313" key="9">
    <source>
        <dbReference type="Proteomes" id="UP000005808"/>
    </source>
</evidence>
<name>H1SF71_9BURK</name>
<dbReference type="Pfam" id="PF01475">
    <property type="entry name" value="FUR"/>
    <property type="match status" value="1"/>
</dbReference>
<keyword evidence="3 7" id="KW-0862">Zinc</keyword>
<keyword evidence="6" id="KW-0804">Transcription</keyword>
<dbReference type="AlphaFoldDB" id="H1SF71"/>
<evidence type="ECO:0000256" key="4">
    <source>
        <dbReference type="ARBA" id="ARBA00023015"/>
    </source>
</evidence>
<dbReference type="InterPro" id="IPR002481">
    <property type="entry name" value="FUR"/>
</dbReference>
<dbReference type="OrthoDB" id="8969924at2"/>
<evidence type="ECO:0000256" key="7">
    <source>
        <dbReference type="PIRSR" id="PIRSR602481-1"/>
    </source>
</evidence>
<dbReference type="SUPFAM" id="SSF46785">
    <property type="entry name" value="Winged helix' DNA-binding domain"/>
    <property type="match status" value="1"/>
</dbReference>
<keyword evidence="2" id="KW-0678">Repressor</keyword>
<dbReference type="GO" id="GO:0045892">
    <property type="term" value="P:negative regulation of DNA-templated transcription"/>
    <property type="evidence" value="ECO:0007669"/>
    <property type="project" value="TreeGrafter"/>
</dbReference>
<evidence type="ECO:0000313" key="8">
    <source>
        <dbReference type="EMBL" id="EHP38827.1"/>
    </source>
</evidence>
<dbReference type="EMBL" id="AHJE01000107">
    <property type="protein sequence ID" value="EHP38827.1"/>
    <property type="molecule type" value="Genomic_DNA"/>
</dbReference>
<evidence type="ECO:0000256" key="1">
    <source>
        <dbReference type="ARBA" id="ARBA00007957"/>
    </source>
</evidence>
<evidence type="ECO:0000256" key="6">
    <source>
        <dbReference type="ARBA" id="ARBA00023163"/>
    </source>
</evidence>
<comment type="cofactor">
    <cofactor evidence="7">
        <name>Zn(2+)</name>
        <dbReference type="ChEBI" id="CHEBI:29105"/>
    </cofactor>
    <text evidence="7">Binds 1 zinc ion per subunit.</text>
</comment>
<dbReference type="GO" id="GO:0003700">
    <property type="term" value="F:DNA-binding transcription factor activity"/>
    <property type="evidence" value="ECO:0007669"/>
    <property type="project" value="InterPro"/>
</dbReference>
<keyword evidence="4" id="KW-0805">Transcription regulation</keyword>
<gene>
    <name evidence="8" type="ORF">OR16_34885</name>
</gene>
<evidence type="ECO:0000256" key="2">
    <source>
        <dbReference type="ARBA" id="ARBA00022491"/>
    </source>
</evidence>
<feature type="binding site" evidence="7">
    <location>
        <position position="157"/>
    </location>
    <ligand>
        <name>Zn(2+)</name>
        <dbReference type="ChEBI" id="CHEBI:29105"/>
    </ligand>
</feature>
<accession>H1SF71</accession>
<sequence>MLKISRRAGTAFAPAGMARVATQGSIWGEAGKAAAQEIAARGLVVSIARIALLLVMRQIPSRHATAEQICREMLQSPYRTPISTFRTAIYEFTDVGLLALVHYYELADRPPHEHLYCTQCQRMEEVRDEPLMALRRARFAAQGLRPANMRTVLIGQCKDCTCHKARQQD</sequence>
<dbReference type="InterPro" id="IPR043135">
    <property type="entry name" value="Fur_C"/>
</dbReference>
<dbReference type="GO" id="GO:1900376">
    <property type="term" value="P:regulation of secondary metabolite biosynthetic process"/>
    <property type="evidence" value="ECO:0007669"/>
    <property type="project" value="TreeGrafter"/>
</dbReference>
<feature type="binding site" evidence="7">
    <location>
        <position position="117"/>
    </location>
    <ligand>
        <name>Zn(2+)</name>
        <dbReference type="ChEBI" id="CHEBI:29105"/>
    </ligand>
</feature>
<dbReference type="PANTHER" id="PTHR33202:SF7">
    <property type="entry name" value="FERRIC UPTAKE REGULATION PROTEIN"/>
    <property type="match status" value="1"/>
</dbReference>
<organism evidence="8 9">
    <name type="scientific">Cupriavidus basilensis OR16</name>
    <dbReference type="NCBI Taxonomy" id="1127483"/>
    <lineage>
        <taxon>Bacteria</taxon>
        <taxon>Pseudomonadati</taxon>
        <taxon>Pseudomonadota</taxon>
        <taxon>Betaproteobacteria</taxon>
        <taxon>Burkholderiales</taxon>
        <taxon>Burkholderiaceae</taxon>
        <taxon>Cupriavidus</taxon>
    </lineage>
</organism>
<dbReference type="Proteomes" id="UP000005808">
    <property type="component" value="Unassembled WGS sequence"/>
</dbReference>
<feature type="binding site" evidence="7">
    <location>
        <position position="120"/>
    </location>
    <ligand>
        <name>Zn(2+)</name>
        <dbReference type="ChEBI" id="CHEBI:29105"/>
    </ligand>
</feature>
<comment type="similarity">
    <text evidence="1">Belongs to the Fur family.</text>
</comment>
<dbReference type="InterPro" id="IPR036390">
    <property type="entry name" value="WH_DNA-bd_sf"/>
</dbReference>
<dbReference type="Gene3D" id="1.10.10.10">
    <property type="entry name" value="Winged helix-like DNA-binding domain superfamily/Winged helix DNA-binding domain"/>
    <property type="match status" value="1"/>
</dbReference>
<dbReference type="GO" id="GO:0000976">
    <property type="term" value="F:transcription cis-regulatory region binding"/>
    <property type="evidence" value="ECO:0007669"/>
    <property type="project" value="TreeGrafter"/>
</dbReference>
<reference evidence="8 9" key="1">
    <citation type="journal article" date="2012" name="J. Bacteriol.">
        <title>De Novo Genome Project of Cupriavidus basilensis OR16.</title>
        <authorList>
            <person name="Cserhati M."/>
            <person name="Kriszt B."/>
            <person name="Szoboszlay S."/>
            <person name="Toth A."/>
            <person name="Szabo I."/>
            <person name="Tancsics A."/>
            <person name="Nagy I."/>
            <person name="Horvath B."/>
            <person name="Nagy I."/>
            <person name="Kukolya J."/>
        </authorList>
    </citation>
    <scope>NUCLEOTIDE SEQUENCE [LARGE SCALE GENOMIC DNA]</scope>
    <source>
        <strain evidence="8 9">OR16</strain>
    </source>
</reference>
<dbReference type="Gene3D" id="3.30.1490.190">
    <property type="match status" value="1"/>
</dbReference>
<dbReference type="GO" id="GO:0008270">
    <property type="term" value="F:zinc ion binding"/>
    <property type="evidence" value="ECO:0007669"/>
    <property type="project" value="TreeGrafter"/>
</dbReference>
<feature type="binding site" evidence="7">
    <location>
        <position position="160"/>
    </location>
    <ligand>
        <name>Zn(2+)</name>
        <dbReference type="ChEBI" id="CHEBI:29105"/>
    </ligand>
</feature>
<evidence type="ECO:0000256" key="5">
    <source>
        <dbReference type="ARBA" id="ARBA00023125"/>
    </source>
</evidence>